<dbReference type="Proteomes" id="UP000886339">
    <property type="component" value="Unassembled WGS sequence"/>
</dbReference>
<comment type="caution">
    <text evidence="1">The sequence shown here is derived from an EMBL/GenBank/DDBJ whole genome shotgun (WGS) entry which is preliminary data.</text>
</comment>
<proteinExistence type="predicted"/>
<dbReference type="GO" id="GO:0046872">
    <property type="term" value="F:metal ion binding"/>
    <property type="evidence" value="ECO:0007669"/>
    <property type="project" value="InterPro"/>
</dbReference>
<dbReference type="AlphaFoldDB" id="A0A831WBA2"/>
<sequence length="117" mass="12582">MTVSNNNAMSTWDVRRVIRLAGALTPEDVADIRQALEALPGMSSSLQVEAGSTQITVVYDASRLDYTVVVTALEEAGFAVAKDLWNGLKARVYQFSDANARDNAKAPPPACCNKPPK</sequence>
<dbReference type="EMBL" id="DRLF01000370">
    <property type="protein sequence ID" value="HEC07322.1"/>
    <property type="molecule type" value="Genomic_DNA"/>
</dbReference>
<organism evidence="1">
    <name type="scientific">Thiolapillus brandeum</name>
    <dbReference type="NCBI Taxonomy" id="1076588"/>
    <lineage>
        <taxon>Bacteria</taxon>
        <taxon>Pseudomonadati</taxon>
        <taxon>Pseudomonadota</taxon>
        <taxon>Gammaproteobacteria</taxon>
        <taxon>Chromatiales</taxon>
        <taxon>Sedimenticolaceae</taxon>
        <taxon>Thiolapillus</taxon>
    </lineage>
</organism>
<dbReference type="InterPro" id="IPR036163">
    <property type="entry name" value="HMA_dom_sf"/>
</dbReference>
<gene>
    <name evidence="1" type="ORF">ENJ12_10740</name>
</gene>
<dbReference type="SUPFAM" id="SSF55008">
    <property type="entry name" value="HMA, heavy metal-associated domain"/>
    <property type="match status" value="1"/>
</dbReference>
<evidence type="ECO:0008006" key="2">
    <source>
        <dbReference type="Google" id="ProtNLM"/>
    </source>
</evidence>
<protein>
    <recommendedName>
        <fullName evidence="2">Cation transporter</fullName>
    </recommendedName>
</protein>
<name>A0A831WBA2_9GAMM</name>
<reference evidence="1" key="1">
    <citation type="journal article" date="2020" name="mSystems">
        <title>Genome- and Community-Level Interaction Insights into Carbon Utilization and Element Cycling Functions of Hydrothermarchaeota in Hydrothermal Sediment.</title>
        <authorList>
            <person name="Zhou Z."/>
            <person name="Liu Y."/>
            <person name="Xu W."/>
            <person name="Pan J."/>
            <person name="Luo Z.H."/>
            <person name="Li M."/>
        </authorList>
    </citation>
    <scope>NUCLEOTIDE SEQUENCE [LARGE SCALE GENOMIC DNA]</scope>
    <source>
        <strain evidence="1">HyVt-458</strain>
    </source>
</reference>
<dbReference type="Gene3D" id="3.30.70.100">
    <property type="match status" value="1"/>
</dbReference>
<accession>A0A831WBA2</accession>
<evidence type="ECO:0000313" key="1">
    <source>
        <dbReference type="EMBL" id="HEC07322.1"/>
    </source>
</evidence>